<evidence type="ECO:0000256" key="2">
    <source>
        <dbReference type="ARBA" id="ARBA00022679"/>
    </source>
</evidence>
<dbReference type="FunFam" id="3.40.50.2000:FF:000268">
    <property type="entry name" value="Glycosyltransferase family 1 protein"/>
    <property type="match status" value="1"/>
</dbReference>
<sequence length="921" mass="102076">MDKNGGLQPPTVNELLATKGSRRSVELDNVGNVFISKEGLNVSAEVNHEGLVDIHLIDKVHKFTKHLQKDRKPLWSIPTHTNHLNHNEDYEKKFKHILTKYTGVTRLNIAIHIVGSRGDVQPFIAIGQILTKPPYGHRVRICTHPVFKDFVEENGLEFFSIGGDPSSLMAYMVKNPGLLPGKESWKSGDVGKRRAEFSVILEGCWRSCIESGNGMEEDKEKTSDNGTDTQSEDAQNAEADRAFIADVIIANPPSYGHIHCAEKLGIPLHIMFTMPWSPTQYFPHPLASIQGNKADPKLANYMSYTIMELLAWQGLGDIINGFRMKTLHLDAISPLWGHMLLSRMKIPFTYTWSSALIPKPVDWGSHINITGFPFLKIGSDYTSPKDLADFLAGGPPPVYIGFGSIVVDNPEELTRIIFGAVKRAGVRALVSQGWGGLGGKDVPENIFLLGNCPHDWLFQHVSCVVHHGGAGTTAIGIAMGRPTIVIPFFGDQPFWGSMIHRANAGPEPVPFKSLTEEKLAESIIKALQPDIQASVLKLSAKIAGESGNEAAAASFHNSISYDSMRCLLRPEDVAIWRVKKTNIRLGFLAATTLVDNKIISLRDLTMHRHQEWHIDEGAAGPVMGFLAFVSDTVVKTWDSVHSYARDISRTIHRKSEPQGPIIPMTERRSFEQDYPENGTVFSQPVTAALSYSPNHLERVAYRMVSGTLPDFSNSSKYRKTPRITRTNTFRSLLKKNKGKHRSKVEEFGSETAHFAYSVLRTGLHGLAPVALFYNLANGFHNAPNFILKDETVRKRGKITGLRSGIKVAGKSSFLNLYDAVTGLVIHPYRDTREYGVEGIGKGIGRGIGGLFFKSIAAAFGLPGYCLKGLEKQIEKRDDRDLRAQILQVRIIQGLAAYRRASEEDKQEILRRWNEAVAAESG</sequence>
<dbReference type="VEuPathDB" id="FungiDB:TSTA_117640"/>
<evidence type="ECO:0000256" key="3">
    <source>
        <dbReference type="ARBA" id="ARBA00023098"/>
    </source>
</evidence>
<dbReference type="CDD" id="cd03784">
    <property type="entry name" value="GT1_Gtf-like"/>
    <property type="match status" value="1"/>
</dbReference>
<dbReference type="InterPro" id="IPR010610">
    <property type="entry name" value="EryCIII-like_C"/>
</dbReference>
<feature type="domain" description="Erythromycin biosynthesis protein CIII-like C-terminal" evidence="6">
    <location>
        <begin position="440"/>
        <end position="528"/>
    </location>
</feature>
<evidence type="ECO:0000259" key="6">
    <source>
        <dbReference type="Pfam" id="PF06722"/>
    </source>
</evidence>
<dbReference type="STRING" id="441959.B8M9I6"/>
<protein>
    <submittedName>
        <fullName evidence="7">Uncharacterized protein</fullName>
    </submittedName>
</protein>
<evidence type="ECO:0000313" key="8">
    <source>
        <dbReference type="Proteomes" id="UP000001745"/>
    </source>
</evidence>
<keyword evidence="8" id="KW-1185">Reference proteome</keyword>
<dbReference type="GO" id="GO:0006629">
    <property type="term" value="P:lipid metabolic process"/>
    <property type="evidence" value="ECO:0007669"/>
    <property type="project" value="UniProtKB-KW"/>
</dbReference>
<dbReference type="PANTHER" id="PTHR48050:SF13">
    <property type="entry name" value="STEROL 3-BETA-GLUCOSYLTRANSFERASE UGT80A2"/>
    <property type="match status" value="1"/>
</dbReference>
<dbReference type="Gene3D" id="3.40.50.2000">
    <property type="entry name" value="Glycogen Phosphorylase B"/>
    <property type="match status" value="2"/>
</dbReference>
<organism evidence="7 8">
    <name type="scientific">Talaromyces stipitatus (strain ATCC 10500 / CBS 375.48 / QM 6759 / NRRL 1006)</name>
    <name type="common">Penicillium stipitatum</name>
    <dbReference type="NCBI Taxonomy" id="441959"/>
    <lineage>
        <taxon>Eukaryota</taxon>
        <taxon>Fungi</taxon>
        <taxon>Dikarya</taxon>
        <taxon>Ascomycota</taxon>
        <taxon>Pezizomycotina</taxon>
        <taxon>Eurotiomycetes</taxon>
        <taxon>Eurotiomycetidae</taxon>
        <taxon>Eurotiales</taxon>
        <taxon>Trichocomaceae</taxon>
        <taxon>Talaromyces</taxon>
        <taxon>Talaromyces sect. Talaromyces</taxon>
    </lineage>
</organism>
<accession>B8M9I6</accession>
<dbReference type="OrthoDB" id="5835829at2759"/>
<comment type="subcellular location">
    <subcellularLocation>
        <location evidence="1">Endomembrane system</location>
        <topology evidence="1">Peripheral membrane protein</topology>
    </subcellularLocation>
</comment>
<dbReference type="EMBL" id="EQ962655">
    <property type="protein sequence ID" value="EED17988.1"/>
    <property type="molecule type" value="Genomic_DNA"/>
</dbReference>
<dbReference type="SUPFAM" id="SSF53756">
    <property type="entry name" value="UDP-Glycosyltransferase/glycogen phosphorylase"/>
    <property type="match status" value="1"/>
</dbReference>
<evidence type="ECO:0000259" key="5">
    <source>
        <dbReference type="Pfam" id="PF03033"/>
    </source>
</evidence>
<dbReference type="GO" id="GO:0005975">
    <property type="term" value="P:carbohydrate metabolic process"/>
    <property type="evidence" value="ECO:0007669"/>
    <property type="project" value="InterPro"/>
</dbReference>
<name>B8M9I6_TALSN</name>
<dbReference type="InterPro" id="IPR004276">
    <property type="entry name" value="GlycoTrans_28_N"/>
</dbReference>
<dbReference type="FunFam" id="3.40.50.2000:FF:000009">
    <property type="entry name" value="Sterol 3-beta-glucosyltransferase UGT80A2"/>
    <property type="match status" value="1"/>
</dbReference>
<feature type="region of interest" description="Disordered" evidence="4">
    <location>
        <begin position="212"/>
        <end position="234"/>
    </location>
</feature>
<feature type="domain" description="Glycosyltransferase family 28 N-terminal" evidence="5">
    <location>
        <begin position="109"/>
        <end position="171"/>
    </location>
</feature>
<keyword evidence="2" id="KW-0808">Transferase</keyword>
<dbReference type="PANTHER" id="PTHR48050">
    <property type="entry name" value="STEROL 3-BETA-GLUCOSYLTRANSFERASE"/>
    <property type="match status" value="1"/>
</dbReference>
<dbReference type="GO" id="GO:0016906">
    <property type="term" value="F:sterol 3-beta-glucosyltransferase activity"/>
    <property type="evidence" value="ECO:0007669"/>
    <property type="project" value="UniProtKB-ARBA"/>
</dbReference>
<gene>
    <name evidence="7" type="ORF">TSTA_117640</name>
</gene>
<proteinExistence type="predicted"/>
<dbReference type="InParanoid" id="B8M9I6"/>
<keyword evidence="3" id="KW-0443">Lipid metabolism</keyword>
<dbReference type="HOGENOM" id="CLU_000537_1_0_1"/>
<dbReference type="GeneID" id="8105822"/>
<dbReference type="OMA" id="WSQALIP"/>
<dbReference type="Proteomes" id="UP000001745">
    <property type="component" value="Unassembled WGS sequence"/>
</dbReference>
<dbReference type="InterPro" id="IPR050426">
    <property type="entry name" value="Glycosyltransferase_28"/>
</dbReference>
<dbReference type="InterPro" id="IPR002213">
    <property type="entry name" value="UDP_glucos_trans"/>
</dbReference>
<dbReference type="AlphaFoldDB" id="B8M9I6"/>
<feature type="compositionally biased region" description="Polar residues" evidence="4">
    <location>
        <begin position="224"/>
        <end position="234"/>
    </location>
</feature>
<evidence type="ECO:0000313" key="7">
    <source>
        <dbReference type="EMBL" id="EED17988.1"/>
    </source>
</evidence>
<dbReference type="Pfam" id="PF03033">
    <property type="entry name" value="Glyco_transf_28"/>
    <property type="match status" value="1"/>
</dbReference>
<reference evidence="8" key="1">
    <citation type="journal article" date="2015" name="Genome Announc.">
        <title>Genome sequence of the AIDS-associated pathogen Penicillium marneffei (ATCC18224) and its near taxonomic relative Talaromyces stipitatus (ATCC10500).</title>
        <authorList>
            <person name="Nierman W.C."/>
            <person name="Fedorova-Abrams N.D."/>
            <person name="Andrianopoulos A."/>
        </authorList>
    </citation>
    <scope>NUCLEOTIDE SEQUENCE [LARGE SCALE GENOMIC DNA]</scope>
    <source>
        <strain evidence="8">ATCC 10500 / CBS 375.48 / QM 6759 / NRRL 1006</strain>
    </source>
</reference>
<dbReference type="RefSeq" id="XP_002481980.1">
    <property type="nucleotide sequence ID" value="XM_002481935.1"/>
</dbReference>
<dbReference type="PhylomeDB" id="B8M9I6"/>
<dbReference type="eggNOG" id="KOG1192">
    <property type="taxonomic scope" value="Eukaryota"/>
</dbReference>
<dbReference type="GO" id="GO:0012505">
    <property type="term" value="C:endomembrane system"/>
    <property type="evidence" value="ECO:0007669"/>
    <property type="project" value="UniProtKB-SubCell"/>
</dbReference>
<dbReference type="Pfam" id="PF06722">
    <property type="entry name" value="EryCIII-like_C"/>
    <property type="match status" value="1"/>
</dbReference>
<evidence type="ECO:0000256" key="1">
    <source>
        <dbReference type="ARBA" id="ARBA00004184"/>
    </source>
</evidence>
<evidence type="ECO:0000256" key="4">
    <source>
        <dbReference type="SAM" id="MobiDB-lite"/>
    </source>
</evidence>